<dbReference type="GO" id="GO:0061630">
    <property type="term" value="F:ubiquitin protein ligase activity"/>
    <property type="evidence" value="ECO:0007669"/>
    <property type="project" value="InterPro"/>
</dbReference>
<dbReference type="OrthoDB" id="5795902at2759"/>
<evidence type="ECO:0000256" key="3">
    <source>
        <dbReference type="ARBA" id="ARBA00022833"/>
    </source>
</evidence>
<dbReference type="SMART" id="SM00396">
    <property type="entry name" value="ZnF_UBR1"/>
    <property type="match status" value="1"/>
</dbReference>
<evidence type="ECO:0008006" key="10">
    <source>
        <dbReference type="Google" id="ProtNLM"/>
    </source>
</evidence>
<comment type="caution">
    <text evidence="8">The sequence shown here is derived from an EMBL/GenBank/DDBJ whole genome shotgun (WGS) entry which is preliminary data.</text>
</comment>
<proteinExistence type="predicted"/>
<sequence length="393" mass="44773">MSREEEVISVKTEEEQEDEDVVTACSFLEAQAKREREAAEAYPGKLNECTFDQGYVHQPVYACLTCTHPPNEFRDMSVKVEDDQSDREPTDPAGMCGACTVMCHTGHEVIEIFTKRNFRCDCGTKKLAPGCCQLKQRRTALARVANANEYGHNFWGFYCHCNKRYEIEVDTEMVQCYVCSEWFHLLCIGDAIPPEDSYEDYICRDCVGKHAVIRYIDSSHCTIVPFGKSDRPQAVTLTLSDDDEDNADERPSKRVRHTGCSLFSDQASIDSVLPADMFMAVGWRDDVCKCHECMDMIREEKLEFLINGDPELMPEEEEGATEEGNEETIYEAGMRLFGTIEPTWAIDAAHLCRRFFDEFKEYARPFAESGTPISDADVAAFFEMAKSRKFNEE</sequence>
<keyword evidence="3" id="KW-0862">Zinc</keyword>
<name>A0A9W8HL30_9FUNG</name>
<dbReference type="InterPro" id="IPR003126">
    <property type="entry name" value="Znf_UBR"/>
</dbReference>
<keyword evidence="1" id="KW-0479">Metal-binding</keyword>
<dbReference type="GO" id="GO:0005737">
    <property type="term" value="C:cytoplasm"/>
    <property type="evidence" value="ECO:0007669"/>
    <property type="project" value="TreeGrafter"/>
</dbReference>
<dbReference type="PROSITE" id="PS50016">
    <property type="entry name" value="ZF_PHD_2"/>
    <property type="match status" value="1"/>
</dbReference>
<dbReference type="AlphaFoldDB" id="A0A9W8HL30"/>
<dbReference type="Pfam" id="PF02207">
    <property type="entry name" value="zf-UBR"/>
    <property type="match status" value="1"/>
</dbReference>
<dbReference type="InterPro" id="IPR040204">
    <property type="entry name" value="UBR7"/>
</dbReference>
<dbReference type="InterPro" id="IPR001965">
    <property type="entry name" value="Znf_PHD"/>
</dbReference>
<dbReference type="PROSITE" id="PS51157">
    <property type="entry name" value="ZF_UBR"/>
    <property type="match status" value="1"/>
</dbReference>
<dbReference type="InterPro" id="IPR047506">
    <property type="entry name" value="UBR7-like_UBR-box"/>
</dbReference>
<dbReference type="GO" id="GO:0008270">
    <property type="term" value="F:zinc ion binding"/>
    <property type="evidence" value="ECO:0007669"/>
    <property type="project" value="UniProtKB-KW"/>
</dbReference>
<feature type="domain" description="UBR-type" evidence="7">
    <location>
        <begin position="47"/>
        <end position="137"/>
    </location>
</feature>
<evidence type="ECO:0000259" key="7">
    <source>
        <dbReference type="PROSITE" id="PS51157"/>
    </source>
</evidence>
<dbReference type="Gene3D" id="3.30.40.10">
    <property type="entry name" value="Zinc/RING finger domain, C3HC4 (zinc finger)"/>
    <property type="match status" value="1"/>
</dbReference>
<dbReference type="PROSITE" id="PS01359">
    <property type="entry name" value="ZF_PHD_1"/>
    <property type="match status" value="1"/>
</dbReference>
<gene>
    <name evidence="8" type="ORF">GGI15_002343</name>
</gene>
<evidence type="ECO:0000256" key="1">
    <source>
        <dbReference type="ARBA" id="ARBA00022723"/>
    </source>
</evidence>
<dbReference type="SMART" id="SM00249">
    <property type="entry name" value="PHD"/>
    <property type="match status" value="1"/>
</dbReference>
<dbReference type="InterPro" id="IPR013083">
    <property type="entry name" value="Znf_RING/FYVE/PHD"/>
</dbReference>
<organism evidence="8 9">
    <name type="scientific">Coemansia interrupta</name>
    <dbReference type="NCBI Taxonomy" id="1126814"/>
    <lineage>
        <taxon>Eukaryota</taxon>
        <taxon>Fungi</taxon>
        <taxon>Fungi incertae sedis</taxon>
        <taxon>Zoopagomycota</taxon>
        <taxon>Kickxellomycotina</taxon>
        <taxon>Kickxellomycetes</taxon>
        <taxon>Kickxellales</taxon>
        <taxon>Kickxellaceae</taxon>
        <taxon>Coemansia</taxon>
    </lineage>
</organism>
<dbReference type="InterPro" id="IPR019786">
    <property type="entry name" value="Zinc_finger_PHD-type_CS"/>
</dbReference>
<evidence type="ECO:0000313" key="9">
    <source>
        <dbReference type="Proteomes" id="UP001140172"/>
    </source>
</evidence>
<evidence type="ECO:0000313" key="8">
    <source>
        <dbReference type="EMBL" id="KAJ2784142.1"/>
    </source>
</evidence>
<dbReference type="InterPro" id="IPR019787">
    <property type="entry name" value="Znf_PHD-finger"/>
</dbReference>
<evidence type="ECO:0000259" key="6">
    <source>
        <dbReference type="PROSITE" id="PS50016"/>
    </source>
</evidence>
<keyword evidence="9" id="KW-1185">Reference proteome</keyword>
<dbReference type="PANTHER" id="PTHR13513">
    <property type="entry name" value="E3 UBIQUITIN-PROTEIN LIGASE UBR7"/>
    <property type="match status" value="1"/>
</dbReference>
<dbReference type="CDD" id="cd19677">
    <property type="entry name" value="UBR-box_UBR7"/>
    <property type="match status" value="1"/>
</dbReference>
<dbReference type="EMBL" id="JANBUM010000121">
    <property type="protein sequence ID" value="KAJ2784142.1"/>
    <property type="molecule type" value="Genomic_DNA"/>
</dbReference>
<dbReference type="PANTHER" id="PTHR13513:SF9">
    <property type="entry name" value="E3 UBIQUITIN-PROTEIN LIGASE UBR7-RELATED"/>
    <property type="match status" value="1"/>
</dbReference>
<protein>
    <recommendedName>
        <fullName evidence="10">UBR-type domain-containing protein</fullName>
    </recommendedName>
</protein>
<accession>A0A9W8HL30</accession>
<evidence type="ECO:0000256" key="4">
    <source>
        <dbReference type="PROSITE-ProRule" id="PRU00146"/>
    </source>
</evidence>
<evidence type="ECO:0000256" key="5">
    <source>
        <dbReference type="PROSITE-ProRule" id="PRU00508"/>
    </source>
</evidence>
<dbReference type="Proteomes" id="UP001140172">
    <property type="component" value="Unassembled WGS sequence"/>
</dbReference>
<reference evidence="8" key="1">
    <citation type="submission" date="2022-07" db="EMBL/GenBank/DDBJ databases">
        <title>Phylogenomic reconstructions and comparative analyses of Kickxellomycotina fungi.</title>
        <authorList>
            <person name="Reynolds N.K."/>
            <person name="Stajich J.E."/>
            <person name="Barry K."/>
            <person name="Grigoriev I.V."/>
            <person name="Crous P."/>
            <person name="Smith M.E."/>
        </authorList>
    </citation>
    <scope>NUCLEOTIDE SEQUENCE</scope>
    <source>
        <strain evidence="8">BCRC 34489</strain>
    </source>
</reference>
<dbReference type="InterPro" id="IPR011011">
    <property type="entry name" value="Znf_FYVE_PHD"/>
</dbReference>
<keyword evidence="2 4" id="KW-0863">Zinc-finger</keyword>
<feature type="domain" description="PHD-type" evidence="6">
    <location>
        <begin position="156"/>
        <end position="209"/>
    </location>
</feature>
<evidence type="ECO:0000256" key="2">
    <source>
        <dbReference type="ARBA" id="ARBA00022771"/>
    </source>
</evidence>
<feature type="zinc finger region" description="UBR-type" evidence="5">
    <location>
        <begin position="47"/>
        <end position="137"/>
    </location>
</feature>
<dbReference type="SUPFAM" id="SSF57903">
    <property type="entry name" value="FYVE/PHD zinc finger"/>
    <property type="match status" value="1"/>
</dbReference>
<dbReference type="Pfam" id="PF00628">
    <property type="entry name" value="PHD"/>
    <property type="match status" value="1"/>
</dbReference>